<accession>A0AAP5I4S4</accession>
<evidence type="ECO:0000313" key="2">
    <source>
        <dbReference type="Proteomes" id="UP000667802"/>
    </source>
</evidence>
<gene>
    <name evidence="1" type="ORF">G7B40_009365</name>
</gene>
<dbReference type="EMBL" id="JAALHA020000003">
    <property type="protein sequence ID" value="MDR9894776.1"/>
    <property type="molecule type" value="Genomic_DNA"/>
</dbReference>
<name>A0AAP5I4S4_9CYAN</name>
<comment type="caution">
    <text evidence="1">The sequence shown here is derived from an EMBL/GenBank/DDBJ whole genome shotgun (WGS) entry which is preliminary data.</text>
</comment>
<sequence length="109" mass="11494">MRLGNASTVAGDIQRNATQVITLAQGSQVDNQVYPNAHGNGGNIKIDTGSLTVQSGSQLSTPLFGQGNGGNIIINAPDRITFDGKNNDNYGVEKAEVRRQKAEGRRTPA</sequence>
<protein>
    <recommendedName>
        <fullName evidence="3">Filamentous hemagglutinin</fullName>
    </recommendedName>
</protein>
<dbReference type="AlphaFoldDB" id="A0AAP5I4S4"/>
<dbReference type="SUPFAM" id="SSF51126">
    <property type="entry name" value="Pectin lyase-like"/>
    <property type="match status" value="1"/>
</dbReference>
<dbReference type="InterPro" id="IPR011050">
    <property type="entry name" value="Pectin_lyase_fold/virulence"/>
</dbReference>
<proteinExistence type="predicted"/>
<dbReference type="Gene3D" id="2.160.20.10">
    <property type="entry name" value="Single-stranded right-handed beta-helix, Pectin lyase-like"/>
    <property type="match status" value="1"/>
</dbReference>
<organism evidence="1 2">
    <name type="scientific">Aetokthonos hydrillicola Thurmond2011</name>
    <dbReference type="NCBI Taxonomy" id="2712845"/>
    <lineage>
        <taxon>Bacteria</taxon>
        <taxon>Bacillati</taxon>
        <taxon>Cyanobacteriota</taxon>
        <taxon>Cyanophyceae</taxon>
        <taxon>Nostocales</taxon>
        <taxon>Hapalosiphonaceae</taxon>
        <taxon>Aetokthonos</taxon>
    </lineage>
</organism>
<dbReference type="InterPro" id="IPR012334">
    <property type="entry name" value="Pectin_lyas_fold"/>
</dbReference>
<evidence type="ECO:0000313" key="1">
    <source>
        <dbReference type="EMBL" id="MDR9894776.1"/>
    </source>
</evidence>
<reference evidence="2" key="1">
    <citation type="journal article" date="2021" name="Science">
        <title>Hunting the eagle killer: A cyanobacterial neurotoxin causes vacuolar myelinopathy.</title>
        <authorList>
            <person name="Breinlinger S."/>
            <person name="Phillips T.J."/>
            <person name="Haram B.N."/>
            <person name="Mares J."/>
            <person name="Martinez Yerena J.A."/>
            <person name="Hrouzek P."/>
            <person name="Sobotka R."/>
            <person name="Henderson W.M."/>
            <person name="Schmieder P."/>
            <person name="Williams S.M."/>
            <person name="Lauderdale J.D."/>
            <person name="Wilde H.D."/>
            <person name="Gerrin W."/>
            <person name="Kust A."/>
            <person name="Washington J.W."/>
            <person name="Wagner C."/>
            <person name="Geier B."/>
            <person name="Liebeke M."/>
            <person name="Enke H."/>
            <person name="Niedermeyer T.H.J."/>
            <person name="Wilde S.B."/>
        </authorList>
    </citation>
    <scope>NUCLEOTIDE SEQUENCE [LARGE SCALE GENOMIC DNA]</scope>
    <source>
        <strain evidence="2">Thurmond2011</strain>
    </source>
</reference>
<dbReference type="Proteomes" id="UP000667802">
    <property type="component" value="Unassembled WGS sequence"/>
</dbReference>
<dbReference type="RefSeq" id="WP_208348191.1">
    <property type="nucleotide sequence ID" value="NZ_JAALHA020000003.1"/>
</dbReference>
<evidence type="ECO:0008006" key="3">
    <source>
        <dbReference type="Google" id="ProtNLM"/>
    </source>
</evidence>
<keyword evidence="2" id="KW-1185">Reference proteome</keyword>